<comment type="similarity">
    <text evidence="1">Belongs to the LysR transcriptional regulatory family.</text>
</comment>
<evidence type="ECO:0000256" key="4">
    <source>
        <dbReference type="ARBA" id="ARBA00023163"/>
    </source>
</evidence>
<dbReference type="Gene3D" id="1.10.10.10">
    <property type="entry name" value="Winged helix-like DNA-binding domain superfamily/Winged helix DNA-binding domain"/>
    <property type="match status" value="1"/>
</dbReference>
<evidence type="ECO:0000256" key="1">
    <source>
        <dbReference type="ARBA" id="ARBA00009437"/>
    </source>
</evidence>
<dbReference type="InterPro" id="IPR000847">
    <property type="entry name" value="LysR_HTH_N"/>
</dbReference>
<dbReference type="GO" id="GO:0003700">
    <property type="term" value="F:DNA-binding transcription factor activity"/>
    <property type="evidence" value="ECO:0007669"/>
    <property type="project" value="InterPro"/>
</dbReference>
<dbReference type="FunFam" id="3.40.190.290:FF:000001">
    <property type="entry name" value="Transcriptional regulator, LysR family"/>
    <property type="match status" value="1"/>
</dbReference>
<gene>
    <name evidence="6" type="ORF">BWR60_16280</name>
</gene>
<dbReference type="InterPro" id="IPR005119">
    <property type="entry name" value="LysR_subst-bd"/>
</dbReference>
<dbReference type="SUPFAM" id="SSF46785">
    <property type="entry name" value="Winged helix' DNA-binding domain"/>
    <property type="match status" value="1"/>
</dbReference>
<dbReference type="AlphaFoldDB" id="A0A211ZLJ7"/>
<sequence>MDKLGAMAILLKTVEAGSLSAAAKQLDVPLATVSRRIAELEAHLQARMLNRSSRRLALTEAGRLYVEACRRILEQVEEAERAATGIHADPRGRLTVTAPIVFGRTHMIPIVAEFLAQYPEIDLKLVLADRLVDLLESDVDVALRIGELGDSSLIASRIGTVRRVTCASPSYLGVHGRPQRPEELRDHICVTFDNLASPVAWRFSSAKGDVMVPIRSRLVVTTAEAAVDGAVAGLGLTRLLSYQVSEAKRAGKLEPVLEEHELPPWPVSLVYPGQQLLPRKTRAFLDFAAPRLKARLQDDAVLFESRAVGTSAR</sequence>
<organism evidence="6 7">
    <name type="scientific">Inquilinus limosus</name>
    <dbReference type="NCBI Taxonomy" id="171674"/>
    <lineage>
        <taxon>Bacteria</taxon>
        <taxon>Pseudomonadati</taxon>
        <taxon>Pseudomonadota</taxon>
        <taxon>Alphaproteobacteria</taxon>
        <taxon>Rhodospirillales</taxon>
        <taxon>Rhodospirillaceae</taxon>
        <taxon>Inquilinus</taxon>
    </lineage>
</organism>
<dbReference type="EMBL" id="NHON01000028">
    <property type="protein sequence ID" value="OWJ66148.1"/>
    <property type="molecule type" value="Genomic_DNA"/>
</dbReference>
<evidence type="ECO:0000259" key="5">
    <source>
        <dbReference type="PROSITE" id="PS50931"/>
    </source>
</evidence>
<dbReference type="FunFam" id="1.10.10.10:FF:000001">
    <property type="entry name" value="LysR family transcriptional regulator"/>
    <property type="match status" value="1"/>
</dbReference>
<evidence type="ECO:0000256" key="2">
    <source>
        <dbReference type="ARBA" id="ARBA00023015"/>
    </source>
</evidence>
<reference evidence="7" key="1">
    <citation type="submission" date="2017-05" db="EMBL/GenBank/DDBJ databases">
        <authorList>
            <person name="Macchi M."/>
            <person name="Festa S."/>
            <person name="Coppotelli B.M."/>
            <person name="Morelli I.S."/>
        </authorList>
    </citation>
    <scope>NUCLEOTIDE SEQUENCE [LARGE SCALE GENOMIC DNA]</scope>
    <source>
        <strain evidence="7">I</strain>
    </source>
</reference>
<dbReference type="RefSeq" id="WP_088152076.1">
    <property type="nucleotide sequence ID" value="NZ_NHON01000028.1"/>
</dbReference>
<dbReference type="PROSITE" id="PS50931">
    <property type="entry name" value="HTH_LYSR"/>
    <property type="match status" value="1"/>
</dbReference>
<dbReference type="InterPro" id="IPR036390">
    <property type="entry name" value="WH_DNA-bd_sf"/>
</dbReference>
<dbReference type="InterPro" id="IPR036388">
    <property type="entry name" value="WH-like_DNA-bd_sf"/>
</dbReference>
<dbReference type="GO" id="GO:0006351">
    <property type="term" value="P:DNA-templated transcription"/>
    <property type="evidence" value="ECO:0007669"/>
    <property type="project" value="TreeGrafter"/>
</dbReference>
<accession>A0A211ZLJ7</accession>
<dbReference type="Pfam" id="PF00126">
    <property type="entry name" value="HTH_1"/>
    <property type="match status" value="1"/>
</dbReference>
<protein>
    <submittedName>
        <fullName evidence="6">LysR family transcriptional regulator</fullName>
    </submittedName>
</protein>
<dbReference type="OrthoDB" id="9812435at2"/>
<feature type="domain" description="HTH lysR-type" evidence="5">
    <location>
        <begin position="1"/>
        <end position="59"/>
    </location>
</feature>
<dbReference type="InterPro" id="IPR058163">
    <property type="entry name" value="LysR-type_TF_proteobact-type"/>
</dbReference>
<dbReference type="Pfam" id="PF03466">
    <property type="entry name" value="LysR_substrate"/>
    <property type="match status" value="1"/>
</dbReference>
<dbReference type="Gene3D" id="3.40.190.290">
    <property type="match status" value="1"/>
</dbReference>
<evidence type="ECO:0000313" key="7">
    <source>
        <dbReference type="Proteomes" id="UP000196655"/>
    </source>
</evidence>
<dbReference type="PANTHER" id="PTHR30537">
    <property type="entry name" value="HTH-TYPE TRANSCRIPTIONAL REGULATOR"/>
    <property type="match status" value="1"/>
</dbReference>
<keyword evidence="4" id="KW-0804">Transcription</keyword>
<keyword evidence="7" id="KW-1185">Reference proteome</keyword>
<dbReference type="GO" id="GO:0043565">
    <property type="term" value="F:sequence-specific DNA binding"/>
    <property type="evidence" value="ECO:0007669"/>
    <property type="project" value="TreeGrafter"/>
</dbReference>
<evidence type="ECO:0000256" key="3">
    <source>
        <dbReference type="ARBA" id="ARBA00023125"/>
    </source>
</evidence>
<dbReference type="Proteomes" id="UP000196655">
    <property type="component" value="Unassembled WGS sequence"/>
</dbReference>
<name>A0A211ZLJ7_9PROT</name>
<dbReference type="PANTHER" id="PTHR30537:SF5">
    <property type="entry name" value="HTH-TYPE TRANSCRIPTIONAL ACTIVATOR TTDR-RELATED"/>
    <property type="match status" value="1"/>
</dbReference>
<comment type="caution">
    <text evidence="6">The sequence shown here is derived from an EMBL/GenBank/DDBJ whole genome shotgun (WGS) entry which is preliminary data.</text>
</comment>
<keyword evidence="3" id="KW-0238">DNA-binding</keyword>
<dbReference type="CDD" id="cd08471">
    <property type="entry name" value="PBP2_CrgA_like_2"/>
    <property type="match status" value="1"/>
</dbReference>
<proteinExistence type="inferred from homology"/>
<keyword evidence="2" id="KW-0805">Transcription regulation</keyword>
<dbReference type="SUPFAM" id="SSF53850">
    <property type="entry name" value="Periplasmic binding protein-like II"/>
    <property type="match status" value="1"/>
</dbReference>
<evidence type="ECO:0000313" key="6">
    <source>
        <dbReference type="EMBL" id="OWJ66148.1"/>
    </source>
</evidence>